<gene>
    <name evidence="10" type="ORF">SAMN05216508_10514</name>
</gene>
<dbReference type="OrthoDB" id="9775255at2"/>
<evidence type="ECO:0000256" key="3">
    <source>
        <dbReference type="ARBA" id="ARBA00013085"/>
    </source>
</evidence>
<dbReference type="STRING" id="155865.SAMN05216515_10615"/>
<name>A0A1I7G741_9FIRM</name>
<dbReference type="EC" id="3.1.3.15" evidence="3 8"/>
<evidence type="ECO:0000256" key="8">
    <source>
        <dbReference type="RuleBase" id="RU366003"/>
    </source>
</evidence>
<comment type="pathway">
    <text evidence="1 8">Amino-acid biosynthesis; L-histidine biosynthesis; L-histidine from 5-phospho-alpha-D-ribose 1-diphosphate: step 8/9.</text>
</comment>
<dbReference type="Gene3D" id="3.20.20.140">
    <property type="entry name" value="Metal-dependent hydrolases"/>
    <property type="match status" value="1"/>
</dbReference>
<dbReference type="Proteomes" id="UP000198817">
    <property type="component" value="Unassembled WGS sequence"/>
</dbReference>
<dbReference type="PANTHER" id="PTHR21039:SF0">
    <property type="entry name" value="HISTIDINOL-PHOSPHATASE"/>
    <property type="match status" value="1"/>
</dbReference>
<dbReference type="Pfam" id="PF02811">
    <property type="entry name" value="PHP"/>
    <property type="match status" value="1"/>
</dbReference>
<dbReference type="SUPFAM" id="SSF89550">
    <property type="entry name" value="PHP domain-like"/>
    <property type="match status" value="1"/>
</dbReference>
<evidence type="ECO:0000313" key="10">
    <source>
        <dbReference type="EMBL" id="SFU44171.1"/>
    </source>
</evidence>
<dbReference type="UniPathway" id="UPA00031">
    <property type="reaction ID" value="UER00013"/>
</dbReference>
<dbReference type="PANTHER" id="PTHR21039">
    <property type="entry name" value="HISTIDINOL PHOSPHATASE-RELATED"/>
    <property type="match status" value="1"/>
</dbReference>
<keyword evidence="6 8" id="KW-0368">Histidine biosynthesis</keyword>
<dbReference type="InterPro" id="IPR016195">
    <property type="entry name" value="Pol/histidinol_Pase-like"/>
</dbReference>
<evidence type="ECO:0000313" key="11">
    <source>
        <dbReference type="Proteomes" id="UP000198817"/>
    </source>
</evidence>
<keyword evidence="11" id="KW-1185">Reference proteome</keyword>
<feature type="domain" description="PHP" evidence="9">
    <location>
        <begin position="19"/>
        <end position="190"/>
    </location>
</feature>
<dbReference type="AlphaFoldDB" id="A0A1I7G741"/>
<dbReference type="GO" id="GO:0004401">
    <property type="term" value="F:histidinol-phosphatase activity"/>
    <property type="evidence" value="ECO:0007669"/>
    <property type="project" value="UniProtKB-UniRule"/>
</dbReference>
<keyword evidence="4 8" id="KW-0028">Amino-acid biosynthesis</keyword>
<evidence type="ECO:0000256" key="1">
    <source>
        <dbReference type="ARBA" id="ARBA00004970"/>
    </source>
</evidence>
<dbReference type="EMBL" id="FPBT01000005">
    <property type="protein sequence ID" value="SFU44171.1"/>
    <property type="molecule type" value="Genomic_DNA"/>
</dbReference>
<reference evidence="10 11" key="1">
    <citation type="submission" date="2016-10" db="EMBL/GenBank/DDBJ databases">
        <authorList>
            <person name="de Groot N.N."/>
        </authorList>
    </citation>
    <scope>NUCLEOTIDE SEQUENCE [LARGE SCALE GENOMIC DNA]</scope>
    <source>
        <strain evidence="10 11">KHGC13</strain>
    </source>
</reference>
<comment type="catalytic activity">
    <reaction evidence="7 8">
        <text>L-histidinol phosphate + H2O = L-histidinol + phosphate</text>
        <dbReference type="Rhea" id="RHEA:14465"/>
        <dbReference type="ChEBI" id="CHEBI:15377"/>
        <dbReference type="ChEBI" id="CHEBI:43474"/>
        <dbReference type="ChEBI" id="CHEBI:57699"/>
        <dbReference type="ChEBI" id="CHEBI:57980"/>
        <dbReference type="EC" id="3.1.3.15"/>
    </reaction>
</comment>
<evidence type="ECO:0000256" key="7">
    <source>
        <dbReference type="ARBA" id="ARBA00049158"/>
    </source>
</evidence>
<evidence type="ECO:0000256" key="6">
    <source>
        <dbReference type="ARBA" id="ARBA00023102"/>
    </source>
</evidence>
<accession>A0A1I7G741</accession>
<proteinExistence type="inferred from homology"/>
<evidence type="ECO:0000256" key="4">
    <source>
        <dbReference type="ARBA" id="ARBA00022605"/>
    </source>
</evidence>
<dbReference type="CDD" id="cd12110">
    <property type="entry name" value="PHP_HisPPase_Hisj_like"/>
    <property type="match status" value="1"/>
</dbReference>
<dbReference type="NCBIfam" id="TIGR01856">
    <property type="entry name" value="hisJ_fam"/>
    <property type="match status" value="1"/>
</dbReference>
<keyword evidence="5 8" id="KW-0378">Hydrolase</keyword>
<evidence type="ECO:0000256" key="2">
    <source>
        <dbReference type="ARBA" id="ARBA00009152"/>
    </source>
</evidence>
<dbReference type="InterPro" id="IPR004013">
    <property type="entry name" value="PHP_dom"/>
</dbReference>
<dbReference type="InterPro" id="IPR010140">
    <property type="entry name" value="Histidinol_P_phosphatase_HisJ"/>
</dbReference>
<organism evidence="10 11">
    <name type="scientific">Eubacterium pyruvativorans</name>
    <dbReference type="NCBI Taxonomy" id="155865"/>
    <lineage>
        <taxon>Bacteria</taxon>
        <taxon>Bacillati</taxon>
        <taxon>Bacillota</taxon>
        <taxon>Clostridia</taxon>
        <taxon>Eubacteriales</taxon>
        <taxon>Eubacteriaceae</taxon>
        <taxon>Eubacterium</taxon>
    </lineage>
</organism>
<dbReference type="RefSeq" id="WP_090470508.1">
    <property type="nucleotide sequence ID" value="NZ_FOWF01000006.1"/>
</dbReference>
<sequence length="279" mass="31676">MIRNAWGSPVLNPDGDINLHTHTCYCDGKDDPEDMVRTAVEKGFRVLGFSGHGYCEVDIDCCMSEAGEREYRDRILALREKYRGKIDIRLGMERDYYNENTGYPYDYEIGSVHYVQAGGEYLAVDDTADIAADGVNRLFGGNWRAYVECYYETVADVLRKTGADIVGHFDLVTKFNEGNRWFDEDADWYRAAALHSLRKLAETRVCPRSGMRDILGAGPRPVFEVNTGGMAKKYRSRPYPAPFLLEALGELGCPVIYSSDCHDRTKLDFGFRELLPLKR</sequence>
<evidence type="ECO:0000256" key="5">
    <source>
        <dbReference type="ARBA" id="ARBA00022801"/>
    </source>
</evidence>
<protein>
    <recommendedName>
        <fullName evidence="3 8">Histidinol-phosphatase</fullName>
        <shortName evidence="8">HolPase</shortName>
        <ecNumber evidence="3 8">3.1.3.15</ecNumber>
    </recommendedName>
</protein>
<comment type="similarity">
    <text evidence="2 8">Belongs to the PHP hydrolase family. HisK subfamily.</text>
</comment>
<dbReference type="GO" id="GO:0000105">
    <property type="term" value="P:L-histidine biosynthetic process"/>
    <property type="evidence" value="ECO:0007669"/>
    <property type="project" value="UniProtKB-UniRule"/>
</dbReference>
<dbReference type="GO" id="GO:0005737">
    <property type="term" value="C:cytoplasm"/>
    <property type="evidence" value="ECO:0007669"/>
    <property type="project" value="TreeGrafter"/>
</dbReference>
<evidence type="ECO:0000259" key="9">
    <source>
        <dbReference type="Pfam" id="PF02811"/>
    </source>
</evidence>